<keyword evidence="2" id="KW-1185">Reference proteome</keyword>
<dbReference type="Ensembl" id="ENSMSIT00000041742.1">
    <property type="protein sequence ID" value="ENSMSIP00000033115.1"/>
    <property type="gene ID" value="ENSMSIG00000027715.1"/>
</dbReference>
<proteinExistence type="predicted"/>
<dbReference type="GO" id="GO:0080025">
    <property type="term" value="F:phosphatidylinositol-3,5-bisphosphate binding"/>
    <property type="evidence" value="ECO:0007669"/>
    <property type="project" value="TreeGrafter"/>
</dbReference>
<dbReference type="GO" id="GO:0005546">
    <property type="term" value="F:phosphatidylinositol-4,5-bisphosphate binding"/>
    <property type="evidence" value="ECO:0007669"/>
    <property type="project" value="TreeGrafter"/>
</dbReference>
<evidence type="ECO:0000313" key="2">
    <source>
        <dbReference type="Proteomes" id="UP000694415"/>
    </source>
</evidence>
<reference evidence="1" key="1">
    <citation type="submission" date="2025-08" db="UniProtKB">
        <authorList>
            <consortium name="Ensembl"/>
        </authorList>
    </citation>
    <scope>IDENTIFICATION</scope>
</reference>
<dbReference type="PANTHER" id="PTHR46607">
    <property type="entry name" value="SEC14 DOMAIN AND SPECTRIN REPEAT-CONTAINING PROTEIN 1"/>
    <property type="match status" value="1"/>
</dbReference>
<dbReference type="GO" id="GO:0043325">
    <property type="term" value="F:phosphatidylinositol-3,4-bisphosphate binding"/>
    <property type="evidence" value="ECO:0007669"/>
    <property type="project" value="TreeGrafter"/>
</dbReference>
<dbReference type="GO" id="GO:0070273">
    <property type="term" value="F:phosphatidylinositol-4-phosphate binding"/>
    <property type="evidence" value="ECO:0007669"/>
    <property type="project" value="TreeGrafter"/>
</dbReference>
<protein>
    <submittedName>
        <fullName evidence="1">Uncharacterized protein</fullName>
    </submittedName>
</protein>
<reference evidence="1" key="2">
    <citation type="submission" date="2025-09" db="UniProtKB">
        <authorList>
            <consortium name="Ensembl"/>
        </authorList>
    </citation>
    <scope>IDENTIFICATION</scope>
</reference>
<dbReference type="Proteomes" id="UP000694415">
    <property type="component" value="Unplaced"/>
</dbReference>
<dbReference type="GO" id="GO:0010314">
    <property type="term" value="F:phosphatidylinositol-5-phosphate binding"/>
    <property type="evidence" value="ECO:0007669"/>
    <property type="project" value="TreeGrafter"/>
</dbReference>
<evidence type="ECO:0000313" key="1">
    <source>
        <dbReference type="Ensembl" id="ENSMSIP00000033115.1"/>
    </source>
</evidence>
<dbReference type="GO" id="GO:0032266">
    <property type="term" value="F:phosphatidylinositol-3-phosphate binding"/>
    <property type="evidence" value="ECO:0007669"/>
    <property type="project" value="TreeGrafter"/>
</dbReference>
<accession>A0A8C6N3P9</accession>
<organism evidence="1 2">
    <name type="scientific">Mus spicilegus</name>
    <name type="common">Mound-building mouse</name>
    <dbReference type="NCBI Taxonomy" id="10103"/>
    <lineage>
        <taxon>Eukaryota</taxon>
        <taxon>Metazoa</taxon>
        <taxon>Chordata</taxon>
        <taxon>Craniata</taxon>
        <taxon>Vertebrata</taxon>
        <taxon>Euteleostomi</taxon>
        <taxon>Mammalia</taxon>
        <taxon>Eutheria</taxon>
        <taxon>Euarchontoglires</taxon>
        <taxon>Glires</taxon>
        <taxon>Rodentia</taxon>
        <taxon>Myomorpha</taxon>
        <taxon>Muroidea</taxon>
        <taxon>Muridae</taxon>
        <taxon>Murinae</taxon>
        <taxon>Mus</taxon>
        <taxon>Mus</taxon>
    </lineage>
</organism>
<name>A0A8C6N3P9_MUSSI</name>
<dbReference type="AlphaFoldDB" id="A0A8C6N3P9"/>
<sequence>MEASVILPILKKKLAFLSGGKDRRSGLILTIPLCLEQTNMDELSVTLDSLLSIPREKCKARGFTVLVDESLTKTNLNQHRTQFCDCCSYTKKKWELERWLSC</sequence>
<dbReference type="GeneTree" id="ENSGT00730000111148"/>
<dbReference type="PANTHER" id="PTHR46607:SF1">
    <property type="entry name" value="SEC14 DOMAIN AND SPECTRIN REPEAT-CONTAINING PROTEIN 1"/>
    <property type="match status" value="1"/>
</dbReference>